<dbReference type="InterPro" id="IPR003439">
    <property type="entry name" value="ABC_transporter-like_ATP-bd"/>
</dbReference>
<dbReference type="EMBL" id="VDFN01000004">
    <property type="protein sequence ID" value="MQS45143.1"/>
    <property type="molecule type" value="Genomic_DNA"/>
</dbReference>
<reference evidence="6 7" key="1">
    <citation type="journal article" date="2019" name="Syst. Appl. Microbiol.">
        <title>Polyphasic characterization of two novel Lactobacillus spp. isolated from blown salami packages: Description of Lactobacillus halodurans sp. nov. and Lactobacillus salsicarnum sp. nov.</title>
        <authorList>
            <person name="Schuster J.A."/>
            <person name="Klingl A."/>
            <person name="Vogel R.F."/>
            <person name="Ehrmann M.A."/>
        </authorList>
    </citation>
    <scope>NUCLEOTIDE SEQUENCE [LARGE SCALE GENOMIC DNA]</scope>
    <source>
        <strain evidence="6 7">TMW 1.2098</strain>
    </source>
</reference>
<evidence type="ECO:0000256" key="4">
    <source>
        <dbReference type="ARBA" id="ARBA00022840"/>
    </source>
</evidence>
<name>A0ABW9P7J7_9LACO</name>
<evidence type="ECO:0000256" key="1">
    <source>
        <dbReference type="ARBA" id="ARBA00005417"/>
    </source>
</evidence>
<comment type="caution">
    <text evidence="6">The sequence shown here is derived from an EMBL/GenBank/DDBJ whole genome shotgun (WGS) entry which is preliminary data.</text>
</comment>
<protein>
    <submittedName>
        <fullName evidence="6">ABC transporter ATP-binding protein</fullName>
    </submittedName>
</protein>
<keyword evidence="2" id="KW-0813">Transport</keyword>
<dbReference type="Gene3D" id="3.40.50.300">
    <property type="entry name" value="P-loop containing nucleotide triphosphate hydrolases"/>
    <property type="match status" value="1"/>
</dbReference>
<keyword evidence="4 6" id="KW-0067">ATP-binding</keyword>
<evidence type="ECO:0000313" key="6">
    <source>
        <dbReference type="EMBL" id="MQS45143.1"/>
    </source>
</evidence>
<dbReference type="InterPro" id="IPR003593">
    <property type="entry name" value="AAA+_ATPase"/>
</dbReference>
<dbReference type="Pfam" id="PF00005">
    <property type="entry name" value="ABC_tran"/>
    <property type="match status" value="1"/>
</dbReference>
<dbReference type="PROSITE" id="PS00211">
    <property type="entry name" value="ABC_TRANSPORTER_1"/>
    <property type="match status" value="1"/>
</dbReference>
<feature type="domain" description="ABC transporter" evidence="5">
    <location>
        <begin position="5"/>
        <end position="215"/>
    </location>
</feature>
<keyword evidence="7" id="KW-1185">Reference proteome</keyword>
<dbReference type="SUPFAM" id="SSF52540">
    <property type="entry name" value="P-loop containing nucleoside triphosphate hydrolases"/>
    <property type="match status" value="1"/>
</dbReference>
<dbReference type="CDD" id="cd03255">
    <property type="entry name" value="ABC_MJ0796_LolCDE_FtsE"/>
    <property type="match status" value="1"/>
</dbReference>
<sequence>MKDIIEFQNVSKAFGEQKILKNFNLSINKGEFVSIVGPSGSGKSTFLNIIGLLESFDSGEVFLSGKALSKLNNHQISLLRRNEINYLFQSFALVEDKTVKDNLLLAMHFVKSREKEHSIEMILNLLNLVDKKDTLVYQLSGGEKQRVALARTILKPGDIILADEPTGALDPDMAKIAFQLIKETNKKYGKTIVMVTHNMEEASKTDRIIEIQQDN</sequence>
<keyword evidence="3" id="KW-0547">Nucleotide-binding</keyword>
<dbReference type="PROSITE" id="PS50893">
    <property type="entry name" value="ABC_TRANSPORTER_2"/>
    <property type="match status" value="1"/>
</dbReference>
<proteinExistence type="inferred from homology"/>
<evidence type="ECO:0000256" key="3">
    <source>
        <dbReference type="ARBA" id="ARBA00022741"/>
    </source>
</evidence>
<dbReference type="PANTHER" id="PTHR42798">
    <property type="entry name" value="LIPOPROTEIN-RELEASING SYSTEM ATP-BINDING PROTEIN LOLD"/>
    <property type="match status" value="1"/>
</dbReference>
<evidence type="ECO:0000259" key="5">
    <source>
        <dbReference type="PROSITE" id="PS50893"/>
    </source>
</evidence>
<comment type="similarity">
    <text evidence="1">Belongs to the ABC transporter superfamily.</text>
</comment>
<evidence type="ECO:0000313" key="7">
    <source>
        <dbReference type="Proteomes" id="UP000436655"/>
    </source>
</evidence>
<evidence type="ECO:0000256" key="2">
    <source>
        <dbReference type="ARBA" id="ARBA00022448"/>
    </source>
</evidence>
<dbReference type="InterPro" id="IPR017911">
    <property type="entry name" value="MacB-like_ATP-bd"/>
</dbReference>
<accession>A0ABW9P7J7</accession>
<dbReference type="GO" id="GO:0005524">
    <property type="term" value="F:ATP binding"/>
    <property type="evidence" value="ECO:0007669"/>
    <property type="project" value="UniProtKB-KW"/>
</dbReference>
<dbReference type="RefSeq" id="WP_125704302.1">
    <property type="nucleotide sequence ID" value="NZ_JBHTOO010000004.1"/>
</dbReference>
<gene>
    <name evidence="6" type="ORF">FHL03_06565</name>
</gene>
<dbReference type="InterPro" id="IPR027417">
    <property type="entry name" value="P-loop_NTPase"/>
</dbReference>
<dbReference type="InterPro" id="IPR017871">
    <property type="entry name" value="ABC_transporter-like_CS"/>
</dbReference>
<dbReference type="SMART" id="SM00382">
    <property type="entry name" value="AAA"/>
    <property type="match status" value="1"/>
</dbReference>
<dbReference type="Proteomes" id="UP000436655">
    <property type="component" value="Unassembled WGS sequence"/>
</dbReference>
<organism evidence="6 7">
    <name type="scientific">Companilactobacillus mishanensis</name>
    <dbReference type="NCBI Taxonomy" id="2486008"/>
    <lineage>
        <taxon>Bacteria</taxon>
        <taxon>Bacillati</taxon>
        <taxon>Bacillota</taxon>
        <taxon>Bacilli</taxon>
        <taxon>Lactobacillales</taxon>
        <taxon>Lactobacillaceae</taxon>
        <taxon>Companilactobacillus</taxon>
    </lineage>
</organism>
<dbReference type="PANTHER" id="PTHR42798:SF4">
    <property type="entry name" value="ABC TRANSPORTER DOMAIN-CONTAINING PROTEIN"/>
    <property type="match status" value="1"/>
</dbReference>